<dbReference type="OrthoDB" id="7442607at2759"/>
<dbReference type="InterPro" id="IPR036960">
    <property type="entry name" value="T-box_sf"/>
</dbReference>
<dbReference type="SMART" id="SM00425">
    <property type="entry name" value="TBOX"/>
    <property type="match status" value="1"/>
</dbReference>
<keyword evidence="5 6" id="KW-0539">Nucleus</keyword>
<dbReference type="PRINTS" id="PR00937">
    <property type="entry name" value="TBOX"/>
</dbReference>
<evidence type="ECO:0000256" key="5">
    <source>
        <dbReference type="ARBA" id="ARBA00023242"/>
    </source>
</evidence>
<comment type="subcellular location">
    <subcellularLocation>
        <location evidence="1 6">Nucleus</location>
    </subcellularLocation>
</comment>
<keyword evidence="4" id="KW-0804">Transcription</keyword>
<evidence type="ECO:0000313" key="9">
    <source>
        <dbReference type="Proteomes" id="UP001163046"/>
    </source>
</evidence>
<comment type="caution">
    <text evidence="6">Lacks conserved residue(s) required for the propagation of feature annotation.</text>
</comment>
<dbReference type="Gene3D" id="2.60.40.820">
    <property type="entry name" value="Transcription factor, T-box"/>
    <property type="match status" value="1"/>
</dbReference>
<organism evidence="8 9">
    <name type="scientific">Desmophyllum pertusum</name>
    <dbReference type="NCBI Taxonomy" id="174260"/>
    <lineage>
        <taxon>Eukaryota</taxon>
        <taxon>Metazoa</taxon>
        <taxon>Cnidaria</taxon>
        <taxon>Anthozoa</taxon>
        <taxon>Hexacorallia</taxon>
        <taxon>Scleractinia</taxon>
        <taxon>Caryophylliina</taxon>
        <taxon>Caryophylliidae</taxon>
        <taxon>Desmophyllum</taxon>
    </lineage>
</organism>
<evidence type="ECO:0000256" key="6">
    <source>
        <dbReference type="PROSITE-ProRule" id="PRU00201"/>
    </source>
</evidence>
<dbReference type="PROSITE" id="PS01264">
    <property type="entry name" value="TBOX_2"/>
    <property type="match status" value="1"/>
</dbReference>
<evidence type="ECO:0000256" key="4">
    <source>
        <dbReference type="ARBA" id="ARBA00023163"/>
    </source>
</evidence>
<dbReference type="PANTHER" id="PTHR11267:SF190">
    <property type="entry name" value="T-BOX TRANSCRIPTION FACTOR TBX20"/>
    <property type="match status" value="1"/>
</dbReference>
<dbReference type="InterPro" id="IPR008967">
    <property type="entry name" value="p53-like_TF_DNA-bd_sf"/>
</dbReference>
<proteinExistence type="predicted"/>
<accession>A0A9X0DCF9</accession>
<dbReference type="GO" id="GO:0045893">
    <property type="term" value="P:positive regulation of DNA-templated transcription"/>
    <property type="evidence" value="ECO:0007669"/>
    <property type="project" value="InterPro"/>
</dbReference>
<dbReference type="Pfam" id="PF00907">
    <property type="entry name" value="T-box"/>
    <property type="match status" value="1"/>
</dbReference>
<dbReference type="Proteomes" id="UP001163046">
    <property type="component" value="Unassembled WGS sequence"/>
</dbReference>
<name>A0A9X0DCF9_9CNID</name>
<dbReference type="GO" id="GO:0000978">
    <property type="term" value="F:RNA polymerase II cis-regulatory region sequence-specific DNA binding"/>
    <property type="evidence" value="ECO:0007669"/>
    <property type="project" value="InterPro"/>
</dbReference>
<dbReference type="GO" id="GO:0005634">
    <property type="term" value="C:nucleus"/>
    <property type="evidence" value="ECO:0007669"/>
    <property type="project" value="UniProtKB-SubCell"/>
</dbReference>
<dbReference type="InterPro" id="IPR001699">
    <property type="entry name" value="TF_T-box"/>
</dbReference>
<dbReference type="GO" id="GO:0001708">
    <property type="term" value="P:cell fate specification"/>
    <property type="evidence" value="ECO:0007669"/>
    <property type="project" value="TreeGrafter"/>
</dbReference>
<dbReference type="EMBL" id="MU825399">
    <property type="protein sequence ID" value="KAJ7392954.1"/>
    <property type="molecule type" value="Genomic_DNA"/>
</dbReference>
<keyword evidence="3 6" id="KW-0238">DNA-binding</keyword>
<gene>
    <name evidence="8" type="primary">TBX20_3</name>
    <name evidence="8" type="ORF">OS493_008195</name>
</gene>
<dbReference type="GO" id="GO:0000785">
    <property type="term" value="C:chromatin"/>
    <property type="evidence" value="ECO:0007669"/>
    <property type="project" value="TreeGrafter"/>
</dbReference>
<dbReference type="GO" id="GO:0048731">
    <property type="term" value="P:system development"/>
    <property type="evidence" value="ECO:0007669"/>
    <property type="project" value="UniProtKB-ARBA"/>
</dbReference>
<dbReference type="PROSITE" id="PS01283">
    <property type="entry name" value="TBOX_1"/>
    <property type="match status" value="1"/>
</dbReference>
<dbReference type="CDD" id="cd20193">
    <property type="entry name" value="T-box_TBX20-like"/>
    <property type="match status" value="1"/>
</dbReference>
<evidence type="ECO:0000256" key="2">
    <source>
        <dbReference type="ARBA" id="ARBA00023015"/>
    </source>
</evidence>
<keyword evidence="9" id="KW-1185">Reference proteome</keyword>
<comment type="caution">
    <text evidence="8">The sequence shown here is derived from an EMBL/GenBank/DDBJ whole genome shotgun (WGS) entry which is preliminary data.</text>
</comment>
<evidence type="ECO:0000313" key="8">
    <source>
        <dbReference type="EMBL" id="KAJ7392954.1"/>
    </source>
</evidence>
<dbReference type="InterPro" id="IPR046360">
    <property type="entry name" value="T-box_DNA-bd"/>
</dbReference>
<keyword evidence="2" id="KW-0805">Transcription regulation</keyword>
<sequence length="403" mass="44982">MLITRKLKVVGKGSDCFVLEFNTPFSNEATADMILTFLRLSDLLSLGADEAKRKKPCASEDVNVQGSTASKRLRSCGEISTIGAPNATSSTSEVVEDVETVTATLESRDLWDRFNELGTEMIITKSGRRMFPTLRISLNGVSLDANYMVLMDIVPVDDKRYRYAYHRSTWLVAGKADPPAPVRLYLHPDSPFTGEQLLKQIISFEKVKLTNNGTDQNGHIVLNSMHKYQPRVHIVRKRDHTASVIDLHSKEAKTFEFPETSFIAVTAYQNQLITRLKIDSNPFAKGFRDSIRILPMQRECPHRAAYRQGHINHISLPTAYLPSHFLPSAILQSHQVDAKNIHCTGCMASLNEDLLTSVNHQGLAHHSPVTDVHLQMATGPFMIESPLKHISSCVSPYCNGISQ</sequence>
<dbReference type="GO" id="GO:0000981">
    <property type="term" value="F:DNA-binding transcription factor activity, RNA polymerase II-specific"/>
    <property type="evidence" value="ECO:0007669"/>
    <property type="project" value="TreeGrafter"/>
</dbReference>
<reference evidence="8" key="1">
    <citation type="submission" date="2023-01" db="EMBL/GenBank/DDBJ databases">
        <title>Genome assembly of the deep-sea coral Lophelia pertusa.</title>
        <authorList>
            <person name="Herrera S."/>
            <person name="Cordes E."/>
        </authorList>
    </citation>
    <scope>NUCLEOTIDE SEQUENCE</scope>
    <source>
        <strain evidence="8">USNM1676648</strain>
        <tissue evidence="8">Polyp</tissue>
    </source>
</reference>
<dbReference type="AlphaFoldDB" id="A0A9X0DCF9"/>
<feature type="domain" description="T-box" evidence="7">
    <location>
        <begin position="105"/>
        <end position="289"/>
    </location>
</feature>
<evidence type="ECO:0000256" key="3">
    <source>
        <dbReference type="ARBA" id="ARBA00023125"/>
    </source>
</evidence>
<dbReference type="SUPFAM" id="SSF49417">
    <property type="entry name" value="p53-like transcription factors"/>
    <property type="match status" value="1"/>
</dbReference>
<evidence type="ECO:0000259" key="7">
    <source>
        <dbReference type="PROSITE" id="PS50252"/>
    </source>
</evidence>
<protein>
    <submittedName>
        <fullName evidence="8">T-box transcription factor tbx20</fullName>
    </submittedName>
</protein>
<dbReference type="InterPro" id="IPR018186">
    <property type="entry name" value="TF_T-box_CS"/>
</dbReference>
<dbReference type="PANTHER" id="PTHR11267">
    <property type="entry name" value="T-BOX PROTEIN-RELATED"/>
    <property type="match status" value="1"/>
</dbReference>
<dbReference type="PROSITE" id="PS50252">
    <property type="entry name" value="TBOX_3"/>
    <property type="match status" value="1"/>
</dbReference>
<evidence type="ECO:0000256" key="1">
    <source>
        <dbReference type="ARBA" id="ARBA00004123"/>
    </source>
</evidence>
<dbReference type="FunFam" id="2.60.40.820:FF:000008">
    <property type="entry name" value="T-box transcription factor TBX20"/>
    <property type="match status" value="1"/>
</dbReference>